<keyword evidence="6 9" id="KW-1133">Transmembrane helix</keyword>
<dbReference type="RefSeq" id="WP_074640287.1">
    <property type="nucleotide sequence ID" value="NZ_FOFU01000001.1"/>
</dbReference>
<dbReference type="PANTHER" id="PTHR38686:SF1">
    <property type="entry name" value="APOLIPOPROTEIN N-ACYLTRANSFERASE"/>
    <property type="match status" value="1"/>
</dbReference>
<feature type="transmembrane region" description="Helical" evidence="9">
    <location>
        <begin position="88"/>
        <end position="108"/>
    </location>
</feature>
<comment type="function">
    <text evidence="9">Catalyzes the phospholipid dependent N-acylation of the N-terminal cysteine of apolipoprotein, the last step in lipoprotein maturation.</text>
</comment>
<comment type="subcellular location">
    <subcellularLocation>
        <location evidence="1 9">Cell membrane</location>
        <topology evidence="1 9">Multi-pass membrane protein</topology>
    </subcellularLocation>
</comment>
<accession>A0A1H9AGX3</accession>
<dbReference type="PROSITE" id="PS50263">
    <property type="entry name" value="CN_HYDROLASE"/>
    <property type="match status" value="1"/>
</dbReference>
<organism evidence="11 12">
    <name type="scientific">Treponema bryantii</name>
    <dbReference type="NCBI Taxonomy" id="163"/>
    <lineage>
        <taxon>Bacteria</taxon>
        <taxon>Pseudomonadati</taxon>
        <taxon>Spirochaetota</taxon>
        <taxon>Spirochaetia</taxon>
        <taxon>Spirochaetales</taxon>
        <taxon>Treponemataceae</taxon>
        <taxon>Treponema</taxon>
    </lineage>
</organism>
<keyword evidence="12" id="KW-1185">Reference proteome</keyword>
<feature type="transmembrane region" description="Helical" evidence="9">
    <location>
        <begin position="35"/>
        <end position="55"/>
    </location>
</feature>
<feature type="transmembrane region" description="Helical" evidence="9">
    <location>
        <begin position="533"/>
        <end position="555"/>
    </location>
</feature>
<keyword evidence="3 9" id="KW-1003">Cell membrane</keyword>
<comment type="similarity">
    <text evidence="2 9">Belongs to the CN hydrolase family. Apolipoprotein N-acyltransferase subfamily.</text>
</comment>
<evidence type="ECO:0000256" key="9">
    <source>
        <dbReference type="HAMAP-Rule" id="MF_01148"/>
    </source>
</evidence>
<dbReference type="AlphaFoldDB" id="A0A1H9AGX3"/>
<evidence type="ECO:0000256" key="2">
    <source>
        <dbReference type="ARBA" id="ARBA00010065"/>
    </source>
</evidence>
<dbReference type="HAMAP" id="MF_01148">
    <property type="entry name" value="Lnt"/>
    <property type="match status" value="1"/>
</dbReference>
<reference evidence="11 12" key="1">
    <citation type="submission" date="2016-10" db="EMBL/GenBank/DDBJ databases">
        <authorList>
            <person name="de Groot N.N."/>
        </authorList>
    </citation>
    <scope>NUCLEOTIDE SEQUENCE [LARGE SCALE GENOMIC DNA]</scope>
    <source>
        <strain evidence="11 12">B25</strain>
    </source>
</reference>
<dbReference type="PANTHER" id="PTHR38686">
    <property type="entry name" value="APOLIPOPROTEIN N-ACYLTRANSFERASE"/>
    <property type="match status" value="1"/>
</dbReference>
<dbReference type="InterPro" id="IPR004563">
    <property type="entry name" value="Apolipo_AcylTrfase"/>
</dbReference>
<dbReference type="Gene3D" id="3.60.110.10">
    <property type="entry name" value="Carbon-nitrogen hydrolase"/>
    <property type="match status" value="1"/>
</dbReference>
<evidence type="ECO:0000256" key="8">
    <source>
        <dbReference type="ARBA" id="ARBA00023315"/>
    </source>
</evidence>
<comment type="catalytic activity">
    <reaction evidence="9">
        <text>N-terminal S-1,2-diacyl-sn-glyceryl-L-cysteinyl-[lipoprotein] + a glycerophospholipid = N-acyl-S-1,2-diacyl-sn-glyceryl-L-cysteinyl-[lipoprotein] + a 2-acyl-sn-glycero-3-phospholipid + H(+)</text>
        <dbReference type="Rhea" id="RHEA:48228"/>
        <dbReference type="Rhea" id="RHEA-COMP:14681"/>
        <dbReference type="Rhea" id="RHEA-COMP:14684"/>
        <dbReference type="ChEBI" id="CHEBI:15378"/>
        <dbReference type="ChEBI" id="CHEBI:136912"/>
        <dbReference type="ChEBI" id="CHEBI:140656"/>
        <dbReference type="ChEBI" id="CHEBI:140657"/>
        <dbReference type="ChEBI" id="CHEBI:140660"/>
        <dbReference type="EC" id="2.3.1.269"/>
    </reaction>
</comment>
<evidence type="ECO:0000256" key="7">
    <source>
        <dbReference type="ARBA" id="ARBA00023136"/>
    </source>
</evidence>
<dbReference type="Pfam" id="PF20154">
    <property type="entry name" value="LNT_N"/>
    <property type="match status" value="1"/>
</dbReference>
<dbReference type="SUPFAM" id="SSF56317">
    <property type="entry name" value="Carbon-nitrogen hydrolase"/>
    <property type="match status" value="1"/>
</dbReference>
<dbReference type="UniPathway" id="UPA00666"/>
<protein>
    <recommendedName>
        <fullName evidence="9">Apolipoprotein N-acyltransferase</fullName>
        <shortName evidence="9">ALP N-acyltransferase</shortName>
        <ecNumber evidence="9">2.3.1.269</ecNumber>
    </recommendedName>
</protein>
<keyword evidence="4 9" id="KW-0808">Transferase</keyword>
<evidence type="ECO:0000256" key="5">
    <source>
        <dbReference type="ARBA" id="ARBA00022692"/>
    </source>
</evidence>
<dbReference type="GO" id="GO:0005886">
    <property type="term" value="C:plasma membrane"/>
    <property type="evidence" value="ECO:0007669"/>
    <property type="project" value="UniProtKB-SubCell"/>
</dbReference>
<dbReference type="EC" id="2.3.1.269" evidence="9"/>
<dbReference type="InterPro" id="IPR036526">
    <property type="entry name" value="C-N_Hydrolase_sf"/>
</dbReference>
<evidence type="ECO:0000256" key="6">
    <source>
        <dbReference type="ARBA" id="ARBA00022989"/>
    </source>
</evidence>
<gene>
    <name evidence="9" type="primary">lnt</name>
    <name evidence="11" type="ORF">SAMN04487977_101336</name>
</gene>
<evidence type="ECO:0000313" key="12">
    <source>
        <dbReference type="Proteomes" id="UP000182360"/>
    </source>
</evidence>
<evidence type="ECO:0000256" key="3">
    <source>
        <dbReference type="ARBA" id="ARBA00022475"/>
    </source>
</evidence>
<dbReference type="InterPro" id="IPR003010">
    <property type="entry name" value="C-N_Hydrolase"/>
</dbReference>
<dbReference type="NCBIfam" id="TIGR00546">
    <property type="entry name" value="lnt"/>
    <property type="match status" value="1"/>
</dbReference>
<feature type="domain" description="CN hydrolase" evidence="10">
    <location>
        <begin position="253"/>
        <end position="518"/>
    </location>
</feature>
<proteinExistence type="inferred from homology"/>
<keyword evidence="11" id="KW-0449">Lipoprotein</keyword>
<dbReference type="GO" id="GO:0016410">
    <property type="term" value="F:N-acyltransferase activity"/>
    <property type="evidence" value="ECO:0007669"/>
    <property type="project" value="UniProtKB-UniRule"/>
</dbReference>
<evidence type="ECO:0000256" key="4">
    <source>
        <dbReference type="ARBA" id="ARBA00022679"/>
    </source>
</evidence>
<feature type="transmembrane region" description="Helical" evidence="9">
    <location>
        <begin position="12"/>
        <end position="29"/>
    </location>
</feature>
<feature type="transmembrane region" description="Helical" evidence="9">
    <location>
        <begin position="120"/>
        <end position="144"/>
    </location>
</feature>
<name>A0A1H9AGX3_9SPIR</name>
<keyword evidence="7 9" id="KW-0472">Membrane</keyword>
<sequence length="562" mass="63740">MKNKKAASKTLDFFQKTLLLITASVLFWLSNPNIFFEDGLGWLAWFNYLPVFFLIRKCNIRQSILYGAFYGIISYGLYGYWLNTFHPLGLIIVCIAYMIICALLFVGLKWADLICIKNGWLLQFVCVCAYEYLKTLGFLGMSYGVTAYTQWKFTTLIQICSVTGVFGLNLLVIFPSAFLFSLISKKQAKQKLIHQVDFERKSHISAYVKKEKALAVNSLRLTYICGLTWAALFFSTLIYGNYVVRQPVSKKSVTVAAIQNNDSPWKNGIEEYSRNVKNLIQLTEEAQSLSSEIDFVVWPETAVAPSIIYNYDYGNDVRRFMLISQLLNFLDENNAVFVIGNSHEVEFRGAEKQYYNSALVFESGKNVHPPEPQIYSKMKLVPFTESFPLKHTFPSLYVRLLNGGSHMWQKGDEYTVFNYRGLKFSTPICFEDTFSTICRQMVLNGSRCFINLSNDSWSKSTACQHQHLAMAVFRSVENRVPTVRSTASGVTCIISPTGKIEKIAPEFCQAFVIGKVPLMNENSQTVFTKTGDIAGMAEAVLGAFILLIQTIVVIIKKILDKK</sequence>
<keyword evidence="8 9" id="KW-0012">Acyltransferase</keyword>
<dbReference type="CDD" id="cd07571">
    <property type="entry name" value="ALP_N-acyl_transferase"/>
    <property type="match status" value="1"/>
</dbReference>
<dbReference type="Pfam" id="PF00795">
    <property type="entry name" value="CN_hydrolase"/>
    <property type="match status" value="1"/>
</dbReference>
<dbReference type="EMBL" id="FOFU01000001">
    <property type="protein sequence ID" value="SEP75994.1"/>
    <property type="molecule type" value="Genomic_DNA"/>
</dbReference>
<evidence type="ECO:0000313" key="11">
    <source>
        <dbReference type="EMBL" id="SEP75994.1"/>
    </source>
</evidence>
<evidence type="ECO:0000256" key="1">
    <source>
        <dbReference type="ARBA" id="ARBA00004651"/>
    </source>
</evidence>
<feature type="transmembrane region" description="Helical" evidence="9">
    <location>
        <begin position="156"/>
        <end position="183"/>
    </location>
</feature>
<dbReference type="Proteomes" id="UP000182360">
    <property type="component" value="Unassembled WGS sequence"/>
</dbReference>
<dbReference type="OrthoDB" id="9811121at2"/>
<keyword evidence="5 9" id="KW-0812">Transmembrane</keyword>
<dbReference type="GO" id="GO:0042158">
    <property type="term" value="P:lipoprotein biosynthetic process"/>
    <property type="evidence" value="ECO:0007669"/>
    <property type="project" value="UniProtKB-UniRule"/>
</dbReference>
<evidence type="ECO:0000259" key="10">
    <source>
        <dbReference type="PROSITE" id="PS50263"/>
    </source>
</evidence>
<comment type="pathway">
    <text evidence="9">Protein modification; lipoprotein biosynthesis (N-acyl transfer).</text>
</comment>
<feature type="transmembrane region" description="Helical" evidence="9">
    <location>
        <begin position="64"/>
        <end position="82"/>
    </location>
</feature>
<dbReference type="InterPro" id="IPR045378">
    <property type="entry name" value="LNT_N"/>
</dbReference>
<feature type="transmembrane region" description="Helical" evidence="9">
    <location>
        <begin position="221"/>
        <end position="242"/>
    </location>
</feature>